<dbReference type="PANTHER" id="PTHR23513:SF9">
    <property type="entry name" value="ENTEROBACTIN EXPORTER ENTS"/>
    <property type="match status" value="1"/>
</dbReference>
<comment type="caution">
    <text evidence="9">The sequence shown here is derived from an EMBL/GenBank/DDBJ whole genome shotgun (WGS) entry which is preliminary data.</text>
</comment>
<feature type="transmembrane region" description="Helical" evidence="7">
    <location>
        <begin position="240"/>
        <end position="264"/>
    </location>
</feature>
<dbReference type="Gene3D" id="1.20.1250.20">
    <property type="entry name" value="MFS general substrate transporter like domains"/>
    <property type="match status" value="2"/>
</dbReference>
<feature type="transmembrane region" description="Helical" evidence="7">
    <location>
        <begin position="32"/>
        <end position="56"/>
    </location>
</feature>
<dbReference type="CDD" id="cd06173">
    <property type="entry name" value="MFS_MefA_like"/>
    <property type="match status" value="1"/>
</dbReference>
<evidence type="ECO:0000313" key="9">
    <source>
        <dbReference type="EMBL" id="GHO52293.1"/>
    </source>
</evidence>
<evidence type="ECO:0000256" key="4">
    <source>
        <dbReference type="ARBA" id="ARBA00022692"/>
    </source>
</evidence>
<dbReference type="Pfam" id="PF05977">
    <property type="entry name" value="MFS_3"/>
    <property type="match status" value="1"/>
</dbReference>
<keyword evidence="5 7" id="KW-1133">Transmembrane helix</keyword>
<keyword evidence="6 7" id="KW-0472">Membrane</keyword>
<gene>
    <name evidence="9" type="ORF">KSB_07680</name>
</gene>
<keyword evidence="2" id="KW-0813">Transport</keyword>
<evidence type="ECO:0000256" key="3">
    <source>
        <dbReference type="ARBA" id="ARBA00022475"/>
    </source>
</evidence>
<proteinExistence type="predicted"/>
<dbReference type="PROSITE" id="PS50850">
    <property type="entry name" value="MFS"/>
    <property type="match status" value="1"/>
</dbReference>
<feature type="domain" description="Major facilitator superfamily (MFS) profile" evidence="8">
    <location>
        <begin position="29"/>
        <end position="418"/>
    </location>
</feature>
<feature type="transmembrane region" description="Helical" evidence="7">
    <location>
        <begin position="307"/>
        <end position="325"/>
    </location>
</feature>
<sequence length="448" mass="47591">MSDKQSIQGGNGVPPPAKIDPYGALRIRDFRLLFLGSLIASIGQRMLSVAIGWELYVRTHSALILGGVGLVQVLPVIFLSLPGGQLADTYNRKRIILVTEAALVLISLALAALSYTQAPIWMVYFCLLLVGCASAFNSPASEAFLSETVPESSFENAATWFSSSWQLASVLGPALGGFAIALFHGTIQVYLFNTLTGLLFVILLWQIRTLAPANIKKTSSKKTTLQDLGEGFAFLRHAPIILAAITLDLFAVLLGGATTLMPIFAQDILKVGPTGLGWLEAAPSLGAICVTLFIAHRPPFQRAGRTLLLAVAGFGLATIVFGVSQSFWLSLVMLFCLGGLDNISVIIRSTLMLTRTPNHMRGRVSAVNSIFVASSNQLGGFESGVTAQFLGPVLSVVIGGIGTVLVVLAVAGIWPEMRRLGTLRETGDEAVALTAQNEIAEASELPVQ</sequence>
<feature type="transmembrane region" description="Helical" evidence="7">
    <location>
        <begin position="62"/>
        <end position="83"/>
    </location>
</feature>
<feature type="transmembrane region" description="Helical" evidence="7">
    <location>
        <begin position="189"/>
        <end position="207"/>
    </location>
</feature>
<evidence type="ECO:0000313" key="10">
    <source>
        <dbReference type="Proteomes" id="UP000654345"/>
    </source>
</evidence>
<feature type="transmembrane region" description="Helical" evidence="7">
    <location>
        <begin position="276"/>
        <end position="295"/>
    </location>
</feature>
<comment type="subcellular location">
    <subcellularLocation>
        <location evidence="1">Cell membrane</location>
        <topology evidence="1">Multi-pass membrane protein</topology>
    </subcellularLocation>
</comment>
<accession>A0ABQ3UI03</accession>
<reference evidence="9 10" key="1">
    <citation type="journal article" date="2021" name="Int. J. Syst. Evol. Microbiol.">
        <title>Reticulibacter mediterranei gen. nov., sp. nov., within the new family Reticulibacteraceae fam. nov., and Ktedonospora formicarum gen. nov., sp. nov., Ktedonobacter robiniae sp. nov., Dictyobacter formicarum sp. nov. and Dictyobacter arantiisoli sp. nov., belonging to the class Ktedonobacteria.</title>
        <authorList>
            <person name="Yabe S."/>
            <person name="Zheng Y."/>
            <person name="Wang C.M."/>
            <person name="Sakai Y."/>
            <person name="Abe K."/>
            <person name="Yokota A."/>
            <person name="Donadio S."/>
            <person name="Cavaletti L."/>
            <person name="Monciardini P."/>
        </authorList>
    </citation>
    <scope>NUCLEOTIDE SEQUENCE [LARGE SCALE GENOMIC DNA]</scope>
    <source>
        <strain evidence="9 10">SOSP1-30</strain>
    </source>
</reference>
<dbReference type="EMBL" id="BNJG01000001">
    <property type="protein sequence ID" value="GHO52293.1"/>
    <property type="molecule type" value="Genomic_DNA"/>
</dbReference>
<keyword evidence="4 7" id="KW-0812">Transmembrane</keyword>
<protein>
    <submittedName>
        <fullName evidence="9">MFS transporter</fullName>
    </submittedName>
</protein>
<dbReference type="InterPro" id="IPR036259">
    <property type="entry name" value="MFS_trans_sf"/>
</dbReference>
<evidence type="ECO:0000256" key="5">
    <source>
        <dbReference type="ARBA" id="ARBA00022989"/>
    </source>
</evidence>
<dbReference type="InterPro" id="IPR010290">
    <property type="entry name" value="TM_effector"/>
</dbReference>
<evidence type="ECO:0000256" key="7">
    <source>
        <dbReference type="SAM" id="Phobius"/>
    </source>
</evidence>
<dbReference type="SUPFAM" id="SSF103473">
    <property type="entry name" value="MFS general substrate transporter"/>
    <property type="match status" value="1"/>
</dbReference>
<evidence type="ECO:0000256" key="1">
    <source>
        <dbReference type="ARBA" id="ARBA00004651"/>
    </source>
</evidence>
<evidence type="ECO:0000256" key="2">
    <source>
        <dbReference type="ARBA" id="ARBA00022448"/>
    </source>
</evidence>
<dbReference type="InterPro" id="IPR020846">
    <property type="entry name" value="MFS_dom"/>
</dbReference>
<dbReference type="PANTHER" id="PTHR23513">
    <property type="entry name" value="INTEGRAL MEMBRANE EFFLUX PROTEIN-RELATED"/>
    <property type="match status" value="1"/>
</dbReference>
<feature type="transmembrane region" description="Helical" evidence="7">
    <location>
        <begin position="95"/>
        <end position="115"/>
    </location>
</feature>
<keyword evidence="3" id="KW-1003">Cell membrane</keyword>
<keyword evidence="10" id="KW-1185">Reference proteome</keyword>
<evidence type="ECO:0000259" key="8">
    <source>
        <dbReference type="PROSITE" id="PS50850"/>
    </source>
</evidence>
<dbReference type="Proteomes" id="UP000654345">
    <property type="component" value="Unassembled WGS sequence"/>
</dbReference>
<feature type="transmembrane region" description="Helical" evidence="7">
    <location>
        <begin position="393"/>
        <end position="414"/>
    </location>
</feature>
<evidence type="ECO:0000256" key="6">
    <source>
        <dbReference type="ARBA" id="ARBA00023136"/>
    </source>
</evidence>
<name>A0ABQ3UI03_9CHLR</name>
<organism evidence="9 10">
    <name type="scientific">Ktedonobacter robiniae</name>
    <dbReference type="NCBI Taxonomy" id="2778365"/>
    <lineage>
        <taxon>Bacteria</taxon>
        <taxon>Bacillati</taxon>
        <taxon>Chloroflexota</taxon>
        <taxon>Ktedonobacteria</taxon>
        <taxon>Ktedonobacterales</taxon>
        <taxon>Ktedonobacteraceae</taxon>
        <taxon>Ktedonobacter</taxon>
    </lineage>
</organism>
<dbReference type="RefSeq" id="WP_201369217.1">
    <property type="nucleotide sequence ID" value="NZ_BNJG01000001.1"/>
</dbReference>